<dbReference type="EMBL" id="VSSQ01013087">
    <property type="protein sequence ID" value="MPM50712.1"/>
    <property type="molecule type" value="Genomic_DNA"/>
</dbReference>
<proteinExistence type="predicted"/>
<name>A0A645ABZ4_9ZZZZ</name>
<evidence type="ECO:0000313" key="1">
    <source>
        <dbReference type="EMBL" id="MPM50712.1"/>
    </source>
</evidence>
<accession>A0A645ABZ4</accession>
<organism evidence="1">
    <name type="scientific">bioreactor metagenome</name>
    <dbReference type="NCBI Taxonomy" id="1076179"/>
    <lineage>
        <taxon>unclassified sequences</taxon>
        <taxon>metagenomes</taxon>
        <taxon>ecological metagenomes</taxon>
    </lineage>
</organism>
<reference evidence="1" key="1">
    <citation type="submission" date="2019-08" db="EMBL/GenBank/DDBJ databases">
        <authorList>
            <person name="Kucharzyk K."/>
            <person name="Murdoch R.W."/>
            <person name="Higgins S."/>
            <person name="Loffler F."/>
        </authorList>
    </citation>
    <scope>NUCLEOTIDE SEQUENCE</scope>
</reference>
<comment type="caution">
    <text evidence="1">The sequence shown here is derived from an EMBL/GenBank/DDBJ whole genome shotgun (WGS) entry which is preliminary data.</text>
</comment>
<gene>
    <name evidence="1" type="ORF">SDC9_97455</name>
</gene>
<sequence length="55" mass="5547">MALLHGVPVPDDKLVMVTVVAPAVAKADVVNVPVPAVLTVIVAVRPVAALGALRL</sequence>
<protein>
    <submittedName>
        <fullName evidence="1">Uncharacterized protein</fullName>
    </submittedName>
</protein>
<dbReference type="AlphaFoldDB" id="A0A645ABZ4"/>